<evidence type="ECO:0000313" key="2">
    <source>
        <dbReference type="Ensembl" id="ENSLCAP00010002603.1"/>
    </source>
</evidence>
<reference evidence="3" key="1">
    <citation type="submission" date="2015-09" db="EMBL/GenBank/DDBJ databases">
        <authorList>
            <person name="Sai Rama Sridatta P."/>
        </authorList>
    </citation>
    <scope>NUCLEOTIDE SEQUENCE [LARGE SCALE GENOMIC DNA]</scope>
</reference>
<protein>
    <submittedName>
        <fullName evidence="2">Uncharacterized protein</fullName>
    </submittedName>
</protein>
<feature type="region of interest" description="Disordered" evidence="1">
    <location>
        <begin position="233"/>
        <end position="319"/>
    </location>
</feature>
<feature type="compositionally biased region" description="Polar residues" evidence="1">
    <location>
        <begin position="239"/>
        <end position="249"/>
    </location>
</feature>
<proteinExistence type="predicted"/>
<sequence>MTRMEAEFLIAQGLIPPVEDFPVYSPTQASMLQNLRLAMRRQIRRHSTRRSTSSSSRRRLGHLWSRLFHGGGRARGHAPLLDPPGSTQITLGLHSYRTVGEQGPQARARDQLGDEADVVGLPDSCCSATVDLQPCTPESPASPLSLQSVDSPEDEEPSPVSREGTRVPQFEHPTASQSDSSAHSRLPPTPQEASVPQCHPRASRKLVLELAVNLKGVSLRRYSPLGPLSPISPPVFPSGSPTPIAQSRPQGPEVTLPAEPLSSSVKAEDSDLHFTVDVPGSRDRRSRDERRREGKSRLCRFNRTLSDEGGDSGRETTPS</sequence>
<dbReference type="GeneTree" id="ENSGT00940000175061"/>
<feature type="compositionally biased region" description="Polar residues" evidence="1">
    <location>
        <begin position="174"/>
        <end position="183"/>
    </location>
</feature>
<dbReference type="Ensembl" id="ENSLCAT00010002691.1">
    <property type="protein sequence ID" value="ENSLCAP00010002603.1"/>
    <property type="gene ID" value="ENSLCAG00010001450.1"/>
</dbReference>
<dbReference type="Proteomes" id="UP000314980">
    <property type="component" value="Unassembled WGS sequence"/>
</dbReference>
<accession>A0A4W6BW28</accession>
<name>A0A4W6BW28_LATCA</name>
<organism evidence="2 3">
    <name type="scientific">Lates calcarifer</name>
    <name type="common">Barramundi</name>
    <name type="synonym">Holocentrus calcarifer</name>
    <dbReference type="NCBI Taxonomy" id="8187"/>
    <lineage>
        <taxon>Eukaryota</taxon>
        <taxon>Metazoa</taxon>
        <taxon>Chordata</taxon>
        <taxon>Craniata</taxon>
        <taxon>Vertebrata</taxon>
        <taxon>Euteleostomi</taxon>
        <taxon>Actinopterygii</taxon>
        <taxon>Neopterygii</taxon>
        <taxon>Teleostei</taxon>
        <taxon>Neoteleostei</taxon>
        <taxon>Acanthomorphata</taxon>
        <taxon>Carangaria</taxon>
        <taxon>Carangaria incertae sedis</taxon>
        <taxon>Centropomidae</taxon>
        <taxon>Lates</taxon>
    </lineage>
</organism>
<keyword evidence="3" id="KW-1185">Reference proteome</keyword>
<feature type="region of interest" description="Disordered" evidence="1">
    <location>
        <begin position="136"/>
        <end position="199"/>
    </location>
</feature>
<reference evidence="2" key="3">
    <citation type="submission" date="2025-09" db="UniProtKB">
        <authorList>
            <consortium name="Ensembl"/>
        </authorList>
    </citation>
    <scope>IDENTIFICATION</scope>
</reference>
<evidence type="ECO:0000313" key="3">
    <source>
        <dbReference type="Proteomes" id="UP000314980"/>
    </source>
</evidence>
<dbReference type="InParanoid" id="A0A4W6BW28"/>
<reference evidence="2" key="2">
    <citation type="submission" date="2025-08" db="UniProtKB">
        <authorList>
            <consortium name="Ensembl"/>
        </authorList>
    </citation>
    <scope>IDENTIFICATION</scope>
</reference>
<dbReference type="STRING" id="8187.ENSLCAP00010002603"/>
<feature type="compositionally biased region" description="Basic and acidic residues" evidence="1">
    <location>
        <begin position="266"/>
        <end position="296"/>
    </location>
</feature>
<dbReference type="AlphaFoldDB" id="A0A4W6BW28"/>
<evidence type="ECO:0000256" key="1">
    <source>
        <dbReference type="SAM" id="MobiDB-lite"/>
    </source>
</evidence>